<reference evidence="1 2" key="1">
    <citation type="submission" date="2021-07" db="EMBL/GenBank/DDBJ databases">
        <title>Paenibacillus radiodurans sp. nov., isolated from the southeastern edge of Tengger Desert.</title>
        <authorList>
            <person name="Zhang G."/>
        </authorList>
    </citation>
    <scope>NUCLEOTIDE SEQUENCE [LARGE SCALE GENOMIC DNA]</scope>
    <source>
        <strain evidence="1 2">DT7-4</strain>
    </source>
</reference>
<evidence type="ECO:0000313" key="1">
    <source>
        <dbReference type="EMBL" id="MBW7473899.1"/>
    </source>
</evidence>
<dbReference type="GO" id="GO:0051213">
    <property type="term" value="F:dioxygenase activity"/>
    <property type="evidence" value="ECO:0007669"/>
    <property type="project" value="UniProtKB-KW"/>
</dbReference>
<organism evidence="1 2">
    <name type="scientific">Paenibacillus oenotherae</name>
    <dbReference type="NCBI Taxonomy" id="1435645"/>
    <lineage>
        <taxon>Bacteria</taxon>
        <taxon>Bacillati</taxon>
        <taxon>Bacillota</taxon>
        <taxon>Bacilli</taxon>
        <taxon>Bacillales</taxon>
        <taxon>Paenibacillaceae</taxon>
        <taxon>Paenibacillus</taxon>
    </lineage>
</organism>
<gene>
    <name evidence="1" type="ORF">K0T92_04020</name>
</gene>
<name>A0ABS7D1T8_9BACL</name>
<dbReference type="Gene3D" id="2.60.120.620">
    <property type="entry name" value="q2cbj1_9rhob like domain"/>
    <property type="match status" value="1"/>
</dbReference>
<dbReference type="Proteomes" id="UP000812277">
    <property type="component" value="Unassembled WGS sequence"/>
</dbReference>
<keyword evidence="1" id="KW-0223">Dioxygenase</keyword>
<proteinExistence type="predicted"/>
<protein>
    <submittedName>
        <fullName evidence="1">2OG-Fe dioxygenase family protein</fullName>
    </submittedName>
</protein>
<accession>A0ABS7D1T8</accession>
<dbReference type="Pfam" id="PF10014">
    <property type="entry name" value="2OG-Fe_Oxy_2"/>
    <property type="match status" value="1"/>
</dbReference>
<keyword evidence="2" id="KW-1185">Reference proteome</keyword>
<dbReference type="EMBL" id="JAHZIJ010000001">
    <property type="protein sequence ID" value="MBW7473899.1"/>
    <property type="molecule type" value="Genomic_DNA"/>
</dbReference>
<dbReference type="InterPro" id="IPR018724">
    <property type="entry name" value="2OG-Fe_dioxygenase"/>
</dbReference>
<evidence type="ECO:0000313" key="2">
    <source>
        <dbReference type="Proteomes" id="UP000812277"/>
    </source>
</evidence>
<sequence>MVVNDSIDLPSIQILITAYLSPHIRYKGGGYLTLTNPLDILIADDNKTMHGVTPVQVDKNGEQGYRDVLVVAFTKEQ</sequence>
<keyword evidence="1" id="KW-0560">Oxidoreductase</keyword>
<comment type="caution">
    <text evidence="1">The sequence shown here is derived from an EMBL/GenBank/DDBJ whole genome shotgun (WGS) entry which is preliminary data.</text>
</comment>